<sequence>MSLAIPATAQHRIDDLDALKHDMQRSLRPEQYRTLMMGEQETVVVIRESNQAISKGAAILVGETGKNGASHLGLAALAPYLNDFGWTTILVTAPTLDFEVPEETESENSTSQSPDEPTDTTAADPSSDPNDLPPPNQMIPSYSTTQIISEASFKQQEQDFLLLMNAVEQERMNYPGFALIIAQGTSAAWLAKLYGDGELYEPDAIVTMGINWPQHDLNILVPELLARTPVPVLDIYNQFDSEWTLSTAKDRKVEAIKSLKLHYRQRELIGPRVDRQQYPLLAREIHGWLTYMGW</sequence>
<keyword evidence="3" id="KW-1185">Reference proteome</keyword>
<protein>
    <recommendedName>
        <fullName evidence="4">DUF3530 family protein</fullName>
    </recommendedName>
</protein>
<reference evidence="2" key="1">
    <citation type="submission" date="2023-01" db="EMBL/GenBank/DDBJ databases">
        <title>Complete genome sequence of Planctobacterium marinum strain Dej080120_11.</title>
        <authorList>
            <person name="Ueki S."/>
            <person name="Maruyama F."/>
        </authorList>
    </citation>
    <scope>NUCLEOTIDE SEQUENCE</scope>
    <source>
        <strain evidence="2">Dej080120_11</strain>
    </source>
</reference>
<dbReference type="Pfam" id="PF12048">
    <property type="entry name" value="DUF3530"/>
    <property type="match status" value="1"/>
</dbReference>
<evidence type="ECO:0008006" key="4">
    <source>
        <dbReference type="Google" id="ProtNLM"/>
    </source>
</evidence>
<dbReference type="KEGG" id="pmaw:MACH26_10970"/>
<dbReference type="AlphaFoldDB" id="A0AA48HIZ5"/>
<evidence type="ECO:0000256" key="1">
    <source>
        <dbReference type="SAM" id="MobiDB-lite"/>
    </source>
</evidence>
<name>A0AA48HIZ5_9ALTE</name>
<dbReference type="InterPro" id="IPR022529">
    <property type="entry name" value="DUF3530"/>
</dbReference>
<dbReference type="EMBL" id="AP027272">
    <property type="protein sequence ID" value="BDX05576.1"/>
    <property type="molecule type" value="Genomic_DNA"/>
</dbReference>
<evidence type="ECO:0000313" key="2">
    <source>
        <dbReference type="EMBL" id="BDX05576.1"/>
    </source>
</evidence>
<dbReference type="RefSeq" id="WP_338291558.1">
    <property type="nucleotide sequence ID" value="NZ_AP027272.1"/>
</dbReference>
<evidence type="ECO:0000313" key="3">
    <source>
        <dbReference type="Proteomes" id="UP001333710"/>
    </source>
</evidence>
<proteinExistence type="predicted"/>
<organism evidence="2 3">
    <name type="scientific">Planctobacterium marinum</name>
    <dbReference type="NCBI Taxonomy" id="1631968"/>
    <lineage>
        <taxon>Bacteria</taxon>
        <taxon>Pseudomonadati</taxon>
        <taxon>Pseudomonadota</taxon>
        <taxon>Gammaproteobacteria</taxon>
        <taxon>Alteromonadales</taxon>
        <taxon>Alteromonadaceae</taxon>
        <taxon>Planctobacterium</taxon>
    </lineage>
</organism>
<dbReference type="Proteomes" id="UP001333710">
    <property type="component" value="Chromosome"/>
</dbReference>
<accession>A0AA48HIZ5</accession>
<feature type="region of interest" description="Disordered" evidence="1">
    <location>
        <begin position="99"/>
        <end position="141"/>
    </location>
</feature>
<gene>
    <name evidence="2" type="ORF">MACH26_10970</name>
</gene>